<dbReference type="Proteomes" id="UP001054945">
    <property type="component" value="Unassembled WGS sequence"/>
</dbReference>
<keyword evidence="1" id="KW-1133">Transmembrane helix</keyword>
<gene>
    <name evidence="2" type="ORF">CEXT_19761</name>
</gene>
<name>A0AAV4TN37_CAEEX</name>
<proteinExistence type="predicted"/>
<keyword evidence="3" id="KW-1185">Reference proteome</keyword>
<dbReference type="AlphaFoldDB" id="A0AAV4TN37"/>
<protein>
    <submittedName>
        <fullName evidence="2">Uncharacterized protein</fullName>
    </submittedName>
</protein>
<sequence>MEHLVVCQSVLVMCSITMVSPWFWIHSYRTPKIPMEDPVYGASCGMPKCSCDVKYPMVSPWYGSSYRTPKGFLWRNLWCPYAM</sequence>
<evidence type="ECO:0000313" key="2">
    <source>
        <dbReference type="EMBL" id="GIY47129.1"/>
    </source>
</evidence>
<accession>A0AAV4TN37</accession>
<keyword evidence="1" id="KW-0472">Membrane</keyword>
<dbReference type="EMBL" id="BPLR01011524">
    <property type="protein sequence ID" value="GIY47129.1"/>
    <property type="molecule type" value="Genomic_DNA"/>
</dbReference>
<feature type="transmembrane region" description="Helical" evidence="1">
    <location>
        <begin position="6"/>
        <end position="25"/>
    </location>
</feature>
<reference evidence="2 3" key="1">
    <citation type="submission" date="2021-06" db="EMBL/GenBank/DDBJ databases">
        <title>Caerostris extrusa draft genome.</title>
        <authorList>
            <person name="Kono N."/>
            <person name="Arakawa K."/>
        </authorList>
    </citation>
    <scope>NUCLEOTIDE SEQUENCE [LARGE SCALE GENOMIC DNA]</scope>
</reference>
<keyword evidence="1" id="KW-0812">Transmembrane</keyword>
<organism evidence="2 3">
    <name type="scientific">Caerostris extrusa</name>
    <name type="common">Bark spider</name>
    <name type="synonym">Caerostris bankana</name>
    <dbReference type="NCBI Taxonomy" id="172846"/>
    <lineage>
        <taxon>Eukaryota</taxon>
        <taxon>Metazoa</taxon>
        <taxon>Ecdysozoa</taxon>
        <taxon>Arthropoda</taxon>
        <taxon>Chelicerata</taxon>
        <taxon>Arachnida</taxon>
        <taxon>Araneae</taxon>
        <taxon>Araneomorphae</taxon>
        <taxon>Entelegynae</taxon>
        <taxon>Araneoidea</taxon>
        <taxon>Araneidae</taxon>
        <taxon>Caerostris</taxon>
    </lineage>
</organism>
<evidence type="ECO:0000256" key="1">
    <source>
        <dbReference type="SAM" id="Phobius"/>
    </source>
</evidence>
<evidence type="ECO:0000313" key="3">
    <source>
        <dbReference type="Proteomes" id="UP001054945"/>
    </source>
</evidence>
<comment type="caution">
    <text evidence="2">The sequence shown here is derived from an EMBL/GenBank/DDBJ whole genome shotgun (WGS) entry which is preliminary data.</text>
</comment>